<gene>
    <name evidence="1" type="ORF">SAMN04489864_105244</name>
</gene>
<keyword evidence="2" id="KW-1185">Reference proteome</keyword>
<dbReference type="STRING" id="414048.SAMN04489864_105244"/>
<organism evidence="1 2">
    <name type="scientific">Pedobacter insulae</name>
    <dbReference type="NCBI Taxonomy" id="414048"/>
    <lineage>
        <taxon>Bacteria</taxon>
        <taxon>Pseudomonadati</taxon>
        <taxon>Bacteroidota</taxon>
        <taxon>Sphingobacteriia</taxon>
        <taxon>Sphingobacteriales</taxon>
        <taxon>Sphingobacteriaceae</taxon>
        <taxon>Pedobacter</taxon>
    </lineage>
</organism>
<protein>
    <submittedName>
        <fullName evidence="1">Uncharacterized protein</fullName>
    </submittedName>
</protein>
<dbReference type="EMBL" id="FOPP01000005">
    <property type="protein sequence ID" value="SFH12845.1"/>
    <property type="molecule type" value="Genomic_DNA"/>
</dbReference>
<evidence type="ECO:0000313" key="2">
    <source>
        <dbReference type="Proteomes" id="UP000199666"/>
    </source>
</evidence>
<dbReference type="RefSeq" id="WP_245768079.1">
    <property type="nucleotide sequence ID" value="NZ_FOPP01000005.1"/>
</dbReference>
<accession>A0A1I2XHE2</accession>
<sequence length="148" mass="16436">MMKTNKNIRTLAELKTEIQLLKVDYKQKGVQLKYDSKAYINQFSLSNLIKKYATPSGFLKFDEKTNISSKIMSIVLPMIMNSTLFKGSGLVTKALGALVSGKVGKSLDAESLSGIFNMIKSFFTGRKAKTKNEVAFVDYGIPPDSETY</sequence>
<proteinExistence type="predicted"/>
<evidence type="ECO:0000313" key="1">
    <source>
        <dbReference type="EMBL" id="SFH12845.1"/>
    </source>
</evidence>
<dbReference type="AlphaFoldDB" id="A0A1I2XHE2"/>
<name>A0A1I2XHE2_9SPHI</name>
<reference evidence="1 2" key="1">
    <citation type="submission" date="2016-10" db="EMBL/GenBank/DDBJ databases">
        <authorList>
            <person name="de Groot N.N."/>
        </authorList>
    </citation>
    <scope>NUCLEOTIDE SEQUENCE [LARGE SCALE GENOMIC DNA]</scope>
    <source>
        <strain evidence="1 2">DSM 18684</strain>
    </source>
</reference>
<dbReference type="Proteomes" id="UP000199666">
    <property type="component" value="Unassembled WGS sequence"/>
</dbReference>